<proteinExistence type="predicted"/>
<dbReference type="Proteomes" id="UP000229362">
    <property type="component" value="Unassembled WGS sequence"/>
</dbReference>
<name>A0A2M6W1K2_9BACT</name>
<dbReference type="Pfam" id="PF02900">
    <property type="entry name" value="LigB"/>
    <property type="match status" value="1"/>
</dbReference>
<dbReference type="GO" id="GO:0008198">
    <property type="term" value="F:ferrous iron binding"/>
    <property type="evidence" value="ECO:0007669"/>
    <property type="project" value="InterPro"/>
</dbReference>
<dbReference type="SUPFAM" id="SSF53213">
    <property type="entry name" value="LigB-like"/>
    <property type="match status" value="1"/>
</dbReference>
<dbReference type="EMBL" id="PFBZ01000079">
    <property type="protein sequence ID" value="PIT86662.1"/>
    <property type="molecule type" value="Genomic_DNA"/>
</dbReference>
<dbReference type="AlphaFoldDB" id="A0A2M6W1K2"/>
<evidence type="ECO:0000313" key="3">
    <source>
        <dbReference type="Proteomes" id="UP000229362"/>
    </source>
</evidence>
<dbReference type="CDD" id="cd07951">
    <property type="entry name" value="ED_3B_N_AMMECR1"/>
    <property type="match status" value="1"/>
</dbReference>
<accession>A0A2M6W1K2</accession>
<protein>
    <submittedName>
        <fullName evidence="2">AmmeMemoRadiSam system protein B</fullName>
    </submittedName>
</protein>
<dbReference type="NCBIfam" id="TIGR04336">
    <property type="entry name" value="AmmeMemoSam_B"/>
    <property type="match status" value="1"/>
</dbReference>
<organism evidence="2 3">
    <name type="scientific">Candidatus Magasanikbacteria bacterium CG10_big_fil_rev_8_21_14_0_10_43_6</name>
    <dbReference type="NCBI Taxonomy" id="1974650"/>
    <lineage>
        <taxon>Bacteria</taxon>
        <taxon>Candidatus Magasanikiibacteriota</taxon>
    </lineage>
</organism>
<dbReference type="InterPro" id="IPR004183">
    <property type="entry name" value="Xdiol_dOase_suB"/>
</dbReference>
<dbReference type="GO" id="GO:0016702">
    <property type="term" value="F:oxidoreductase activity, acting on single donors with incorporation of molecular oxygen, incorporation of two atoms of oxygen"/>
    <property type="evidence" value="ECO:0007669"/>
    <property type="project" value="UniProtKB-ARBA"/>
</dbReference>
<reference evidence="3" key="1">
    <citation type="submission" date="2017-09" db="EMBL/GenBank/DDBJ databases">
        <title>Depth-based differentiation of microbial function through sediment-hosted aquifers and enrichment of novel symbionts in the deep terrestrial subsurface.</title>
        <authorList>
            <person name="Probst A.J."/>
            <person name="Ladd B."/>
            <person name="Jarett J.K."/>
            <person name="Geller-Mcgrath D.E."/>
            <person name="Sieber C.M.K."/>
            <person name="Emerson J.B."/>
            <person name="Anantharaman K."/>
            <person name="Thomas B.C."/>
            <person name="Malmstrom R."/>
            <person name="Stieglmeier M."/>
            <person name="Klingl A."/>
            <person name="Woyke T."/>
            <person name="Ryan C.M."/>
            <person name="Banfield J.F."/>
        </authorList>
    </citation>
    <scope>NUCLEOTIDE SEQUENCE [LARGE SCALE GENOMIC DNA]</scope>
</reference>
<evidence type="ECO:0000259" key="1">
    <source>
        <dbReference type="Pfam" id="PF02900"/>
    </source>
</evidence>
<evidence type="ECO:0000313" key="2">
    <source>
        <dbReference type="EMBL" id="PIT86662.1"/>
    </source>
</evidence>
<comment type="caution">
    <text evidence="2">The sequence shown here is derived from an EMBL/GenBank/DDBJ whole genome shotgun (WGS) entry which is preliminary data.</text>
</comment>
<gene>
    <name evidence="2" type="primary">amrB</name>
    <name evidence="2" type="ORF">COU33_01840</name>
</gene>
<feature type="domain" description="Extradiol ring-cleavage dioxygenase class III enzyme subunit B" evidence="1">
    <location>
        <begin position="6"/>
        <end position="259"/>
    </location>
</feature>
<sequence>MPLVFAAITPHTPLLLPSIGQEKGLAQVKKTKESLEQLEQELYLAKPDLIVIISPHEGLFDDAFVVNAHTHFVSSYEQFGDLVTKDEWKGNTDFAAKISHASNVSDVPVRLISEEKLSHGATVPLHYLTQHLPEIKILPVGFSGLDTTEHLRFGELLKESIMSHGKRVAIIASGDLAHCLTEDAPTAYNELGAQFDAKLINLLETRNTVGIAQMNPDIVSASAECGYRSILILLGILQDVDYTFKHYSYEYPLGVGYLVGNFIF</sequence>
<dbReference type="Gene3D" id="3.40.830.10">
    <property type="entry name" value="LigB-like"/>
    <property type="match status" value="1"/>
</dbReference>